<gene>
    <name evidence="2" type="ORF">ATCC9714_02991</name>
</gene>
<protein>
    <submittedName>
        <fullName evidence="2">Membrane protein</fullName>
    </submittedName>
</protein>
<evidence type="ECO:0000313" key="2">
    <source>
        <dbReference type="EMBL" id="CEJ72411.1"/>
    </source>
</evidence>
<dbReference type="RefSeq" id="WP_021126486.1">
    <property type="nucleotide sequence ID" value="NZ_CDNJ01000022.1"/>
</dbReference>
<keyword evidence="1" id="KW-1133">Transmembrane helix</keyword>
<proteinExistence type="predicted"/>
<organism evidence="2 3">
    <name type="scientific">Paraclostridium sordellii</name>
    <name type="common">Clostridium sordellii</name>
    <dbReference type="NCBI Taxonomy" id="1505"/>
    <lineage>
        <taxon>Bacteria</taxon>
        <taxon>Bacillati</taxon>
        <taxon>Bacillota</taxon>
        <taxon>Clostridia</taxon>
        <taxon>Peptostreptococcales</taxon>
        <taxon>Peptostreptococcaceae</taxon>
        <taxon>Paraclostridium</taxon>
    </lineage>
</organism>
<sequence>MKNIKNNSLLLRIALMLICVSIISYYVFSNDTQIGVFGKIAILCAPLGISMNIMDFICNICSKKNISKSVLTTLNIVIFFATGFISGIFLI</sequence>
<dbReference type="GeneID" id="97536172"/>
<feature type="transmembrane region" description="Helical" evidence="1">
    <location>
        <begin position="34"/>
        <end position="58"/>
    </location>
</feature>
<name>A0ABM9RK71_PARSO</name>
<evidence type="ECO:0000313" key="3">
    <source>
        <dbReference type="Proteomes" id="UP000032811"/>
    </source>
</evidence>
<feature type="transmembrane region" description="Helical" evidence="1">
    <location>
        <begin position="9"/>
        <end position="28"/>
    </location>
</feature>
<keyword evidence="1" id="KW-0812">Transmembrane</keyword>
<reference evidence="2 3" key="1">
    <citation type="submission" date="2014-11" db="EMBL/GenBank/DDBJ databases">
        <authorList>
            <person name="Aslett M.A."/>
            <person name="De Silva N."/>
        </authorList>
    </citation>
    <scope>NUCLEOTIDE SEQUENCE [LARGE SCALE GENOMIC DNA]</scope>
    <source>
        <strain evidence="2 3">ATCC9714</strain>
    </source>
</reference>
<keyword evidence="1" id="KW-0472">Membrane</keyword>
<accession>A0ABM9RK71</accession>
<dbReference type="EMBL" id="LN679998">
    <property type="protein sequence ID" value="CEJ72411.1"/>
    <property type="molecule type" value="Genomic_DNA"/>
</dbReference>
<feature type="transmembrane region" description="Helical" evidence="1">
    <location>
        <begin position="70"/>
        <end position="90"/>
    </location>
</feature>
<dbReference type="Proteomes" id="UP000032811">
    <property type="component" value="Chromosome 1"/>
</dbReference>
<keyword evidence="3" id="KW-1185">Reference proteome</keyword>
<evidence type="ECO:0000256" key="1">
    <source>
        <dbReference type="SAM" id="Phobius"/>
    </source>
</evidence>